<protein>
    <submittedName>
        <fullName evidence="1">Uncharacterized protein</fullName>
    </submittedName>
</protein>
<name>Q73P95_TREDE</name>
<dbReference type="EMBL" id="AE017226">
    <property type="protein sequence ID" value="AAS11395.1"/>
    <property type="molecule type" value="Genomic_DNA"/>
</dbReference>
<dbReference type="AlphaFoldDB" id="Q73P95"/>
<gene>
    <name evidence="1" type="ordered locus">TDE_0904</name>
</gene>
<dbReference type="PATRIC" id="fig|243275.7.peg.875"/>
<dbReference type="PaxDb" id="243275-TDE_0904"/>
<dbReference type="HOGENOM" id="CLU_3259293_0_0_12"/>
<dbReference type="KEGG" id="tde:TDE_0904"/>
<evidence type="ECO:0000313" key="2">
    <source>
        <dbReference type="Proteomes" id="UP000008212"/>
    </source>
</evidence>
<proteinExistence type="predicted"/>
<dbReference type="STRING" id="243275.TDE_0904"/>
<organism evidence="1 2">
    <name type="scientific">Treponema denticola (strain ATCC 35405 / DSM 14222 / CIP 103919 / JCM 8153 / KCTC 15104)</name>
    <dbReference type="NCBI Taxonomy" id="243275"/>
    <lineage>
        <taxon>Bacteria</taxon>
        <taxon>Pseudomonadati</taxon>
        <taxon>Spirochaetota</taxon>
        <taxon>Spirochaetia</taxon>
        <taxon>Spirochaetales</taxon>
        <taxon>Treponemataceae</taxon>
        <taxon>Treponema</taxon>
    </lineage>
</organism>
<accession>Q73P95</accession>
<reference evidence="1 2" key="1">
    <citation type="journal article" date="2004" name="Proc. Natl. Acad. Sci. U.S.A.">
        <title>Comparison of the genome of the oral pathogen Treponema denticola with other spirochete genomes.</title>
        <authorList>
            <person name="Seshadri R."/>
            <person name="Myers G.S."/>
            <person name="Tettelin H."/>
            <person name="Eisen J.A."/>
            <person name="Heidelberg J.F."/>
            <person name="Dodson R.J."/>
            <person name="Davidsen T.M."/>
            <person name="DeBoy R.T."/>
            <person name="Fouts D.E."/>
            <person name="Haft D.H."/>
            <person name="Selengut J."/>
            <person name="Ren Q."/>
            <person name="Brinkac L.M."/>
            <person name="Madupu R."/>
            <person name="Kolonay J."/>
            <person name="Durkin S.A."/>
            <person name="Daugherty S.C."/>
            <person name="Shetty J."/>
            <person name="Shvartsbeyn A."/>
            <person name="Gebregeorgis E."/>
            <person name="Geer K."/>
            <person name="Tsegaye G."/>
            <person name="Malek J."/>
            <person name="Ayodeji B."/>
            <person name="Shatsman S."/>
            <person name="McLeod M.P."/>
            <person name="Smajs D."/>
            <person name="Howell J.K."/>
            <person name="Pal S."/>
            <person name="Amin A."/>
            <person name="Vashisth P."/>
            <person name="McNeill T.Z."/>
            <person name="Xiang Q."/>
            <person name="Sodergren E."/>
            <person name="Baca E."/>
            <person name="Weinstock G.M."/>
            <person name="Norris S.J."/>
            <person name="Fraser C.M."/>
            <person name="Paulsen I.T."/>
        </authorList>
    </citation>
    <scope>NUCLEOTIDE SEQUENCE [LARGE SCALE GENOMIC DNA]</scope>
    <source>
        <strain evidence="2">ATCC 35405 / DSM 14222 / CIP 103919 / JCM 8153 / KCTC 15104</strain>
    </source>
</reference>
<keyword evidence="2" id="KW-1185">Reference proteome</keyword>
<sequence length="42" mass="4913">MAKIDGFWLEFSSFLIQKFLLIKTFPPYRKKYVVIVSQTGTA</sequence>
<evidence type="ECO:0000313" key="1">
    <source>
        <dbReference type="EMBL" id="AAS11395.1"/>
    </source>
</evidence>
<dbReference type="Proteomes" id="UP000008212">
    <property type="component" value="Chromosome"/>
</dbReference>